<dbReference type="Proteomes" id="UP000001514">
    <property type="component" value="Unassembled WGS sequence"/>
</dbReference>
<evidence type="ECO:0000313" key="3">
    <source>
        <dbReference type="Proteomes" id="UP000001514"/>
    </source>
</evidence>
<dbReference type="EMBL" id="GL377634">
    <property type="protein sequence ID" value="EFJ13318.1"/>
    <property type="molecule type" value="Genomic_DNA"/>
</dbReference>
<dbReference type="InterPro" id="IPR009769">
    <property type="entry name" value="EDR2_C"/>
</dbReference>
<evidence type="ECO:0000259" key="1">
    <source>
        <dbReference type="Pfam" id="PF07059"/>
    </source>
</evidence>
<gene>
    <name evidence="2" type="ORF">SELMODRAFT_122849</name>
</gene>
<keyword evidence="3" id="KW-1185">Reference proteome</keyword>
<dbReference type="InParanoid" id="D8SQU0"/>
<sequence>KLVVTSNEKPVLSRPQHSFHKIASLSWMTSMIHGPGYLEVDLDVHRFNFIAQKAVESFRVRLKLCVLDIGLTIQGNKAEELPEQMHILCGFTKFTGCS</sequence>
<proteinExistence type="predicted"/>
<dbReference type="HOGENOM" id="CLU_2339760_0_0_1"/>
<organism evidence="3">
    <name type="scientific">Selaginella moellendorffii</name>
    <name type="common">Spikemoss</name>
    <dbReference type="NCBI Taxonomy" id="88036"/>
    <lineage>
        <taxon>Eukaryota</taxon>
        <taxon>Viridiplantae</taxon>
        <taxon>Streptophyta</taxon>
        <taxon>Embryophyta</taxon>
        <taxon>Tracheophyta</taxon>
        <taxon>Lycopodiopsida</taxon>
        <taxon>Selaginellales</taxon>
        <taxon>Selaginellaceae</taxon>
        <taxon>Selaginella</taxon>
    </lineage>
</organism>
<protein>
    <recommendedName>
        <fullName evidence="1">Protein ENHANCED DISEASE RESISTANCE 2 C-terminal domain-containing protein</fullName>
    </recommendedName>
</protein>
<dbReference type="Gramene" id="EFJ13318">
    <property type="protein sequence ID" value="EFJ13318"/>
    <property type="gene ID" value="SELMODRAFT_122849"/>
</dbReference>
<feature type="domain" description="Protein ENHANCED DISEASE RESISTANCE 2 C-terminal" evidence="1">
    <location>
        <begin position="8"/>
        <end position="86"/>
    </location>
</feature>
<dbReference type="PANTHER" id="PTHR31558:SF3">
    <property type="entry name" value="CW14 PROTEIN"/>
    <property type="match status" value="1"/>
</dbReference>
<dbReference type="PANTHER" id="PTHR31558">
    <property type="entry name" value="CW14 PROTEIN"/>
    <property type="match status" value="1"/>
</dbReference>
<dbReference type="AlphaFoldDB" id="D8SQU0"/>
<evidence type="ECO:0000313" key="2">
    <source>
        <dbReference type="EMBL" id="EFJ13318.1"/>
    </source>
</evidence>
<dbReference type="KEGG" id="smo:SELMODRAFT_122849"/>
<accession>D8SQU0</accession>
<reference evidence="2 3" key="1">
    <citation type="journal article" date="2011" name="Science">
        <title>The Selaginella genome identifies genetic changes associated with the evolution of vascular plants.</title>
        <authorList>
            <person name="Banks J.A."/>
            <person name="Nishiyama T."/>
            <person name="Hasebe M."/>
            <person name="Bowman J.L."/>
            <person name="Gribskov M."/>
            <person name="dePamphilis C."/>
            <person name="Albert V.A."/>
            <person name="Aono N."/>
            <person name="Aoyama T."/>
            <person name="Ambrose B.A."/>
            <person name="Ashton N.W."/>
            <person name="Axtell M.J."/>
            <person name="Barker E."/>
            <person name="Barker M.S."/>
            <person name="Bennetzen J.L."/>
            <person name="Bonawitz N.D."/>
            <person name="Chapple C."/>
            <person name="Cheng C."/>
            <person name="Correa L.G."/>
            <person name="Dacre M."/>
            <person name="DeBarry J."/>
            <person name="Dreyer I."/>
            <person name="Elias M."/>
            <person name="Engstrom E.M."/>
            <person name="Estelle M."/>
            <person name="Feng L."/>
            <person name="Finet C."/>
            <person name="Floyd S.K."/>
            <person name="Frommer W.B."/>
            <person name="Fujita T."/>
            <person name="Gramzow L."/>
            <person name="Gutensohn M."/>
            <person name="Harholt J."/>
            <person name="Hattori M."/>
            <person name="Heyl A."/>
            <person name="Hirai T."/>
            <person name="Hiwatashi Y."/>
            <person name="Ishikawa M."/>
            <person name="Iwata M."/>
            <person name="Karol K.G."/>
            <person name="Koehler B."/>
            <person name="Kolukisaoglu U."/>
            <person name="Kubo M."/>
            <person name="Kurata T."/>
            <person name="Lalonde S."/>
            <person name="Li K."/>
            <person name="Li Y."/>
            <person name="Litt A."/>
            <person name="Lyons E."/>
            <person name="Manning G."/>
            <person name="Maruyama T."/>
            <person name="Michael T.P."/>
            <person name="Mikami K."/>
            <person name="Miyazaki S."/>
            <person name="Morinaga S."/>
            <person name="Murata T."/>
            <person name="Mueller-Roeber B."/>
            <person name="Nelson D.R."/>
            <person name="Obara M."/>
            <person name="Oguri Y."/>
            <person name="Olmstead R.G."/>
            <person name="Onodera N."/>
            <person name="Petersen B.L."/>
            <person name="Pils B."/>
            <person name="Prigge M."/>
            <person name="Rensing S.A."/>
            <person name="Riano-Pachon D.M."/>
            <person name="Roberts A.W."/>
            <person name="Sato Y."/>
            <person name="Scheller H.V."/>
            <person name="Schulz B."/>
            <person name="Schulz C."/>
            <person name="Shakirov E.V."/>
            <person name="Shibagaki N."/>
            <person name="Shinohara N."/>
            <person name="Shippen D.E."/>
            <person name="Soerensen I."/>
            <person name="Sotooka R."/>
            <person name="Sugimoto N."/>
            <person name="Sugita M."/>
            <person name="Sumikawa N."/>
            <person name="Tanurdzic M."/>
            <person name="Theissen G."/>
            <person name="Ulvskov P."/>
            <person name="Wakazuki S."/>
            <person name="Weng J.K."/>
            <person name="Willats W.W."/>
            <person name="Wipf D."/>
            <person name="Wolf P.G."/>
            <person name="Yang L."/>
            <person name="Zimmer A.D."/>
            <person name="Zhu Q."/>
            <person name="Mitros T."/>
            <person name="Hellsten U."/>
            <person name="Loque D."/>
            <person name="Otillar R."/>
            <person name="Salamov A."/>
            <person name="Schmutz J."/>
            <person name="Shapiro H."/>
            <person name="Lindquist E."/>
            <person name="Lucas S."/>
            <person name="Rokhsar D."/>
            <person name="Grigoriev I.V."/>
        </authorList>
    </citation>
    <scope>NUCLEOTIDE SEQUENCE [LARGE SCALE GENOMIC DNA]</scope>
</reference>
<feature type="non-terminal residue" evidence="2">
    <location>
        <position position="1"/>
    </location>
</feature>
<name>D8SQU0_SELML</name>
<dbReference type="OMA" id="EQMHILC"/>
<dbReference type="STRING" id="88036.D8SQU0"/>
<dbReference type="Pfam" id="PF07059">
    <property type="entry name" value="EDR2_C"/>
    <property type="match status" value="1"/>
</dbReference>